<dbReference type="Proteomes" id="UP001186974">
    <property type="component" value="Unassembled WGS sequence"/>
</dbReference>
<dbReference type="EMBL" id="JAWDJW010006589">
    <property type="protein sequence ID" value="KAK3064188.1"/>
    <property type="molecule type" value="Genomic_DNA"/>
</dbReference>
<protein>
    <submittedName>
        <fullName evidence="1">Uncharacterized protein</fullName>
    </submittedName>
</protein>
<keyword evidence="2" id="KW-1185">Reference proteome</keyword>
<reference evidence="1" key="1">
    <citation type="submission" date="2024-09" db="EMBL/GenBank/DDBJ databases">
        <title>Black Yeasts Isolated from many extreme environments.</title>
        <authorList>
            <person name="Coleine C."/>
            <person name="Stajich J.E."/>
            <person name="Selbmann L."/>
        </authorList>
    </citation>
    <scope>NUCLEOTIDE SEQUENCE</scope>
    <source>
        <strain evidence="1">CCFEE 5737</strain>
    </source>
</reference>
<organism evidence="1 2">
    <name type="scientific">Coniosporium uncinatum</name>
    <dbReference type="NCBI Taxonomy" id="93489"/>
    <lineage>
        <taxon>Eukaryota</taxon>
        <taxon>Fungi</taxon>
        <taxon>Dikarya</taxon>
        <taxon>Ascomycota</taxon>
        <taxon>Pezizomycotina</taxon>
        <taxon>Dothideomycetes</taxon>
        <taxon>Dothideomycetes incertae sedis</taxon>
        <taxon>Coniosporium</taxon>
    </lineage>
</organism>
<evidence type="ECO:0000313" key="2">
    <source>
        <dbReference type="Proteomes" id="UP001186974"/>
    </source>
</evidence>
<name>A0ACC3D9X7_9PEZI</name>
<evidence type="ECO:0000313" key="1">
    <source>
        <dbReference type="EMBL" id="KAK3064188.1"/>
    </source>
</evidence>
<comment type="caution">
    <text evidence="1">The sequence shown here is derived from an EMBL/GenBank/DDBJ whole genome shotgun (WGS) entry which is preliminary data.</text>
</comment>
<gene>
    <name evidence="1" type="ORF">LTS18_009443</name>
</gene>
<sequence length="124" mass="12342">MRKLSDAAAGKAAGDGDDASYTDTKTMGTGGLLSPIGDPIGAGLNTVLSPVGHVVSGITGSVQNATAPYLAPMMGRKDERSKEYGGTGGKPLKMGKTKDGEVKSTDGGAGENKENEDGGEGVKA</sequence>
<accession>A0ACC3D9X7</accession>
<proteinExistence type="predicted"/>